<comment type="similarity">
    <text evidence="1">Belongs to the round spermatid basic protein 1 family.</text>
</comment>
<evidence type="ECO:0008006" key="5">
    <source>
        <dbReference type="Google" id="ProtNLM"/>
    </source>
</evidence>
<feature type="region of interest" description="Disordered" evidence="2">
    <location>
        <begin position="486"/>
        <end position="775"/>
    </location>
</feature>
<feature type="compositionally biased region" description="Basic and acidic residues" evidence="2">
    <location>
        <begin position="520"/>
        <end position="543"/>
    </location>
</feature>
<accession>A0AAV2IXW9</accession>
<dbReference type="AlphaFoldDB" id="A0AAV2IXW9"/>
<feature type="compositionally biased region" description="Basic and acidic residues" evidence="2">
    <location>
        <begin position="711"/>
        <end position="722"/>
    </location>
</feature>
<feature type="compositionally biased region" description="Basic residues" evidence="2">
    <location>
        <begin position="839"/>
        <end position="858"/>
    </location>
</feature>
<dbReference type="InterPro" id="IPR026306">
    <property type="entry name" value="RSBN1/Dpy-2/CEP530"/>
</dbReference>
<feature type="region of interest" description="Disordered" evidence="2">
    <location>
        <begin position="435"/>
        <end position="461"/>
    </location>
</feature>
<gene>
    <name evidence="3" type="ORF">KC01_LOCUS1576</name>
</gene>
<dbReference type="Proteomes" id="UP001497482">
    <property type="component" value="Chromosome 1"/>
</dbReference>
<feature type="compositionally biased region" description="Acidic residues" evidence="2">
    <location>
        <begin position="443"/>
        <end position="456"/>
    </location>
</feature>
<proteinExistence type="inferred from homology"/>
<feature type="region of interest" description="Disordered" evidence="2">
    <location>
        <begin position="820"/>
        <end position="888"/>
    </location>
</feature>
<reference evidence="3 4" key="1">
    <citation type="submission" date="2024-04" db="EMBL/GenBank/DDBJ databases">
        <authorList>
            <person name="Waldvogel A.-M."/>
            <person name="Schoenle A."/>
        </authorList>
    </citation>
    <scope>NUCLEOTIDE SEQUENCE [LARGE SCALE GENOMIC DNA]</scope>
</reference>
<feature type="compositionally biased region" description="Low complexity" evidence="2">
    <location>
        <begin position="598"/>
        <end position="610"/>
    </location>
</feature>
<feature type="compositionally biased region" description="Basic and acidic residues" evidence="2">
    <location>
        <begin position="134"/>
        <end position="144"/>
    </location>
</feature>
<name>A0AAV2IXW9_KNICA</name>
<feature type="compositionally biased region" description="Basic and acidic residues" evidence="2">
    <location>
        <begin position="199"/>
        <end position="224"/>
    </location>
</feature>
<feature type="compositionally biased region" description="Basic and acidic residues" evidence="2">
    <location>
        <begin position="665"/>
        <end position="691"/>
    </location>
</feature>
<organism evidence="3 4">
    <name type="scientific">Knipowitschia caucasica</name>
    <name type="common">Caucasian dwarf goby</name>
    <name type="synonym">Pomatoschistus caucasicus</name>
    <dbReference type="NCBI Taxonomy" id="637954"/>
    <lineage>
        <taxon>Eukaryota</taxon>
        <taxon>Metazoa</taxon>
        <taxon>Chordata</taxon>
        <taxon>Craniata</taxon>
        <taxon>Vertebrata</taxon>
        <taxon>Euteleostomi</taxon>
        <taxon>Actinopterygii</taxon>
        <taxon>Neopterygii</taxon>
        <taxon>Teleostei</taxon>
        <taxon>Neoteleostei</taxon>
        <taxon>Acanthomorphata</taxon>
        <taxon>Gobiaria</taxon>
        <taxon>Gobiiformes</taxon>
        <taxon>Gobioidei</taxon>
        <taxon>Gobiidae</taxon>
        <taxon>Gobiinae</taxon>
        <taxon>Knipowitschia</taxon>
    </lineage>
</organism>
<evidence type="ECO:0000313" key="3">
    <source>
        <dbReference type="EMBL" id="CAL1569081.1"/>
    </source>
</evidence>
<feature type="compositionally biased region" description="Low complexity" evidence="2">
    <location>
        <begin position="636"/>
        <end position="664"/>
    </location>
</feature>
<evidence type="ECO:0000256" key="2">
    <source>
        <dbReference type="SAM" id="MobiDB-lite"/>
    </source>
</evidence>
<feature type="compositionally biased region" description="Pro residues" evidence="2">
    <location>
        <begin position="869"/>
        <end position="881"/>
    </location>
</feature>
<sequence>MAASLGSDCLTEEAASTTTAVERPTKHKLPTPTEAHEIRLKPPTIPRDVHPPPPPKKSRLEERCVKPKKVPVTSSGEAEKDAPKHPGLWNSTPGKASVPVPGAPHSQLPSSNKQKVFKPNDLPPHKKPKLSKNPSKDKHKEEERKKKHKLLLLTANNIGNNSISNSSVISRFDHVAPTNTPENGEITATEITLPCKEHMTNNKRKEREREEREKKRVRDKEREKKHNKLMNQIKRENGEVKQPKDACLTRDAFRRSDDRATNSATHLSSNISLARSNTPPFSTNEVKNLLQSMPRTSEPREMLFEDRTRAHADHIGQGFERTTTAAVGVLKAVRCGDSSEPSRVTKDAICFHAADFPYVVQRLQLDLYEPPLSQCVQWVDDAKLNQLRREGIRYARVRLCHDDIYFIPRNVVHQFKTVSAVCSLAWHVRLRQYHPEQKREESNSSDESETEEEEEEQVKVEEIPVKIKEGKQHVEKERKLVKERFKRENTEEEGQRTLPSVKFKKEETFPPKGLIAESIESSKTKEEKERTKNKELLKIKRDSPTVVKVKSDQVLASKSITALPHSPRSKPLSIKHSESKSASSKTLSHEENGAKTQISSPISLPSVKSSTLQLPSTPIKPSVVSCPTTSISPGDATCSSKTTTTASRLPPTSPSLLSSSSQPLKDTRTFPETRIPRISHERSKPADENLPQRHKPSVADSRALALPEVRTLSDKWSMRAERQTTAPPDPSRPGLYLQQYAPQNIHNSSNHHHHHLSPPPPLPPPPLPPPPPPMMPPSYPPLMPPYPPPSAAPPGLSHYQSHPYQNSAYYPPLMPPLAAPPPPLPPPHTYPPPPPPFSSHHHHAFLPPPHHHHHHHHQAFLSPQGAFSTPPPYHQPYPAPSSPLHVPASPTPLAPLGVPAIAAPA</sequence>
<feature type="region of interest" description="Disordered" evidence="2">
    <location>
        <begin position="199"/>
        <end position="243"/>
    </location>
</feature>
<dbReference type="GO" id="GO:0005634">
    <property type="term" value="C:nucleus"/>
    <property type="evidence" value="ECO:0007669"/>
    <property type="project" value="InterPro"/>
</dbReference>
<feature type="compositionally biased region" description="Pro residues" evidence="2">
    <location>
        <begin position="820"/>
        <end position="837"/>
    </location>
</feature>
<protein>
    <recommendedName>
        <fullName evidence="5">Round spermatid basic protein 1-like protein</fullName>
    </recommendedName>
</protein>
<feature type="compositionally biased region" description="Low complexity" evidence="2">
    <location>
        <begin position="12"/>
        <end position="22"/>
    </location>
</feature>
<dbReference type="PANTHER" id="PTHR13354:SF9">
    <property type="entry name" value="LYSINE-SPECIFIC DEMETHYLASE RSBN1L"/>
    <property type="match status" value="1"/>
</dbReference>
<dbReference type="PANTHER" id="PTHR13354">
    <property type="entry name" value="ROUND SPERMATID BASIC PROTEIN 1"/>
    <property type="match status" value="1"/>
</dbReference>
<feature type="compositionally biased region" description="Pro residues" evidence="2">
    <location>
        <begin position="757"/>
        <end position="775"/>
    </location>
</feature>
<dbReference type="PRINTS" id="PR01217">
    <property type="entry name" value="PRICHEXTENSN"/>
</dbReference>
<feature type="compositionally biased region" description="Basic and acidic residues" evidence="2">
    <location>
        <begin position="233"/>
        <end position="243"/>
    </location>
</feature>
<dbReference type="EMBL" id="OZ035823">
    <property type="protein sequence ID" value="CAL1569081.1"/>
    <property type="molecule type" value="Genomic_DNA"/>
</dbReference>
<evidence type="ECO:0000313" key="4">
    <source>
        <dbReference type="Proteomes" id="UP001497482"/>
    </source>
</evidence>
<evidence type="ECO:0000256" key="1">
    <source>
        <dbReference type="ARBA" id="ARBA00010560"/>
    </source>
</evidence>
<feature type="compositionally biased region" description="Basic and acidic residues" evidence="2">
    <location>
        <begin position="486"/>
        <end position="495"/>
    </location>
</feature>
<keyword evidence="4" id="KW-1185">Reference proteome</keyword>
<feature type="region of interest" description="Disordered" evidence="2">
    <location>
        <begin position="1"/>
        <end position="146"/>
    </location>
</feature>